<dbReference type="Pfam" id="PF01370">
    <property type="entry name" value="Epimerase"/>
    <property type="match status" value="1"/>
</dbReference>
<dbReference type="Gene3D" id="3.90.25.10">
    <property type="entry name" value="UDP-galactose 4-epimerase, domain 1"/>
    <property type="match status" value="1"/>
</dbReference>
<dbReference type="SUPFAM" id="SSF51735">
    <property type="entry name" value="NAD(P)-binding Rossmann-fold domains"/>
    <property type="match status" value="1"/>
</dbReference>
<evidence type="ECO:0000313" key="3">
    <source>
        <dbReference type="EMBL" id="OGD10530.1"/>
    </source>
</evidence>
<dbReference type="STRING" id="1797263.A2397_00540"/>
<dbReference type="InterPro" id="IPR001509">
    <property type="entry name" value="Epimerase_deHydtase"/>
</dbReference>
<dbReference type="Gene3D" id="3.40.50.720">
    <property type="entry name" value="NAD(P)-binding Rossmann-like Domain"/>
    <property type="match status" value="1"/>
</dbReference>
<proteinExistence type="inferred from homology"/>
<name>A0A1F4ZW73_9BACT</name>
<comment type="caution">
    <text evidence="3">The sequence shown here is derived from an EMBL/GenBank/DDBJ whole genome shotgun (WGS) entry which is preliminary data.</text>
</comment>
<comment type="similarity">
    <text evidence="1">Belongs to the NAD(P)-dependent epimerase/dehydratase family.</text>
</comment>
<protein>
    <submittedName>
        <fullName evidence="3">NAD-dependent dehydratase</fullName>
    </submittedName>
</protein>
<evidence type="ECO:0000259" key="2">
    <source>
        <dbReference type="Pfam" id="PF01370"/>
    </source>
</evidence>
<evidence type="ECO:0000256" key="1">
    <source>
        <dbReference type="ARBA" id="ARBA00007637"/>
    </source>
</evidence>
<sequence length="322" mass="35839">MKKALICGAGGFLGSHLAKRLKKEGFWVRGVDIKKPEYSKSAADDFQLLDLRIRKNCTKALTVDGGFDQVYQLAADRGGAGYMVSGECDMMENNVLINVYMISEAVKLSKKPKYFFSSSVCVYKDMQPGDGVITEEQVYPAFPENEYGWEKLYTERMLLAFSRKFGMPARIARFHTTYGPESNWEGGREKAADALCRKVAMAKDGGEIEVWGDGKAVRVFTYVDDLIEGIRKLVESEIGEPTNIGSSQRVSVAELAETVIKVSGKKLGIKYVEGAVGVHGRNFSSARINSTGWSTKFTLEEGIKIHYPWVRSQVEKKYGVTK</sequence>
<evidence type="ECO:0000313" key="4">
    <source>
        <dbReference type="Proteomes" id="UP000176424"/>
    </source>
</evidence>
<dbReference type="AlphaFoldDB" id="A0A1F4ZW73"/>
<reference evidence="3 4" key="1">
    <citation type="journal article" date="2016" name="Nat. Commun.">
        <title>Thousands of microbial genomes shed light on interconnected biogeochemical processes in an aquifer system.</title>
        <authorList>
            <person name="Anantharaman K."/>
            <person name="Brown C.T."/>
            <person name="Hug L.A."/>
            <person name="Sharon I."/>
            <person name="Castelle C.J."/>
            <person name="Probst A.J."/>
            <person name="Thomas B.C."/>
            <person name="Singh A."/>
            <person name="Wilkins M.J."/>
            <person name="Karaoz U."/>
            <person name="Brodie E.L."/>
            <person name="Williams K.H."/>
            <person name="Hubbard S.S."/>
            <person name="Banfield J.F."/>
        </authorList>
    </citation>
    <scope>NUCLEOTIDE SEQUENCE [LARGE SCALE GENOMIC DNA]</scope>
</reference>
<dbReference type="PANTHER" id="PTHR43000">
    <property type="entry name" value="DTDP-D-GLUCOSE 4,6-DEHYDRATASE-RELATED"/>
    <property type="match status" value="1"/>
</dbReference>
<gene>
    <name evidence="3" type="ORF">A2397_00540</name>
</gene>
<dbReference type="Proteomes" id="UP000176424">
    <property type="component" value="Unassembled WGS sequence"/>
</dbReference>
<accession>A0A1F4ZW73</accession>
<dbReference type="EMBL" id="MEXR01000004">
    <property type="protein sequence ID" value="OGD10530.1"/>
    <property type="molecule type" value="Genomic_DNA"/>
</dbReference>
<feature type="domain" description="NAD-dependent epimerase/dehydratase" evidence="2">
    <location>
        <begin position="4"/>
        <end position="245"/>
    </location>
</feature>
<organism evidence="3 4">
    <name type="scientific">Candidatus Amesbacteria bacterium RIFOXYB1_FULL_44_23</name>
    <dbReference type="NCBI Taxonomy" id="1797263"/>
    <lineage>
        <taxon>Bacteria</taxon>
        <taxon>Candidatus Amesiibacteriota</taxon>
    </lineage>
</organism>
<dbReference type="InterPro" id="IPR036291">
    <property type="entry name" value="NAD(P)-bd_dom_sf"/>
</dbReference>